<organism evidence="1">
    <name type="scientific">marine sediment metagenome</name>
    <dbReference type="NCBI Taxonomy" id="412755"/>
    <lineage>
        <taxon>unclassified sequences</taxon>
        <taxon>metagenomes</taxon>
        <taxon>ecological metagenomes</taxon>
    </lineage>
</organism>
<protein>
    <submittedName>
        <fullName evidence="1">Uncharacterized protein</fullName>
    </submittedName>
</protein>
<proteinExistence type="predicted"/>
<evidence type="ECO:0000313" key="1">
    <source>
        <dbReference type="EMBL" id="GAH36175.1"/>
    </source>
</evidence>
<accession>X1FUG0</accession>
<feature type="non-terminal residue" evidence="1">
    <location>
        <position position="144"/>
    </location>
</feature>
<gene>
    <name evidence="1" type="ORF">S03H2_15825</name>
</gene>
<name>X1FUG0_9ZZZZ</name>
<comment type="caution">
    <text evidence="1">The sequence shown here is derived from an EMBL/GenBank/DDBJ whole genome shotgun (WGS) entry which is preliminary data.</text>
</comment>
<reference evidence="1" key="1">
    <citation type="journal article" date="2014" name="Front. Microbiol.">
        <title>High frequency of phylogenetically diverse reductive dehalogenase-homologous genes in deep subseafloor sedimentary metagenomes.</title>
        <authorList>
            <person name="Kawai M."/>
            <person name="Futagami T."/>
            <person name="Toyoda A."/>
            <person name="Takaki Y."/>
            <person name="Nishi S."/>
            <person name="Hori S."/>
            <person name="Arai W."/>
            <person name="Tsubouchi T."/>
            <person name="Morono Y."/>
            <person name="Uchiyama I."/>
            <person name="Ito T."/>
            <person name="Fujiyama A."/>
            <person name="Inagaki F."/>
            <person name="Takami H."/>
        </authorList>
    </citation>
    <scope>NUCLEOTIDE SEQUENCE</scope>
    <source>
        <strain evidence="1">Expedition CK06-06</strain>
    </source>
</reference>
<dbReference type="EMBL" id="BARU01008056">
    <property type="protein sequence ID" value="GAH36175.1"/>
    <property type="molecule type" value="Genomic_DNA"/>
</dbReference>
<sequence length="144" mass="15267">MVILIGWVMGSVAEALGDWVSVEVTLGSEVLVSVGMPCLVRVGLGDVIGGLGVAGVAVTQAPNSKIGSSMKHHVIHRMAEIIPDGMFRINKFAKPSKFLSPLQADGVLRNFAPSGQVFLKRGTHIASYGVFAPLNKPSYFEDCT</sequence>
<dbReference type="AlphaFoldDB" id="X1FUG0"/>